<feature type="transmembrane region" description="Helical" evidence="1">
    <location>
        <begin position="12"/>
        <end position="31"/>
    </location>
</feature>
<proteinExistence type="predicted"/>
<dbReference type="EMBL" id="CP018335">
    <property type="protein sequence ID" value="APM37958.1"/>
    <property type="molecule type" value="Genomic_DNA"/>
</dbReference>
<name>A0A1L5F4K9_CLOKL</name>
<keyword evidence="1" id="KW-0812">Transmembrane</keyword>
<keyword evidence="1" id="KW-0472">Membrane</keyword>
<accession>A0A1L5F4K9</accession>
<feature type="transmembrane region" description="Helical" evidence="1">
    <location>
        <begin position="62"/>
        <end position="82"/>
    </location>
</feature>
<dbReference type="AlphaFoldDB" id="A0A1L5F4K9"/>
<dbReference type="RefSeq" id="WP_073537654.1">
    <property type="nucleotide sequence ID" value="NZ_CP018335.1"/>
</dbReference>
<protein>
    <submittedName>
        <fullName evidence="2">Uncharacterized protein</fullName>
    </submittedName>
</protein>
<evidence type="ECO:0000256" key="1">
    <source>
        <dbReference type="SAM" id="Phobius"/>
    </source>
</evidence>
<organism evidence="2 3">
    <name type="scientific">Clostridium kluyveri</name>
    <dbReference type="NCBI Taxonomy" id="1534"/>
    <lineage>
        <taxon>Bacteria</taxon>
        <taxon>Bacillati</taxon>
        <taxon>Bacillota</taxon>
        <taxon>Clostridia</taxon>
        <taxon>Eubacteriales</taxon>
        <taxon>Clostridiaceae</taxon>
        <taxon>Clostridium</taxon>
    </lineage>
</organism>
<evidence type="ECO:0000313" key="2">
    <source>
        <dbReference type="EMBL" id="APM37958.1"/>
    </source>
</evidence>
<reference evidence="2 3" key="1">
    <citation type="submission" date="2016-12" db="EMBL/GenBank/DDBJ databases">
        <title>Complete genome sequence of Clostridium kluyveri JZZ isolated from the pit mud of a Chinese flavor liquor-making factory.</title>
        <authorList>
            <person name="Wang Y."/>
        </authorList>
    </citation>
    <scope>NUCLEOTIDE SEQUENCE [LARGE SCALE GENOMIC DNA]</scope>
    <source>
        <strain evidence="2 3">JZZ</strain>
    </source>
</reference>
<dbReference type="Proteomes" id="UP000184604">
    <property type="component" value="Chromosome"/>
</dbReference>
<feature type="transmembrane region" description="Helical" evidence="1">
    <location>
        <begin position="37"/>
        <end position="55"/>
    </location>
</feature>
<gene>
    <name evidence="2" type="ORF">BS101_04015</name>
</gene>
<evidence type="ECO:0000313" key="3">
    <source>
        <dbReference type="Proteomes" id="UP000184604"/>
    </source>
</evidence>
<sequence length="85" mass="9171">MPEAILNNKSNKSAIICLILSVLLFLFAGLLHTILGNVFIVIPILTIVFAVLSLVKSDRDGLSSVGILGIMIGAIYVGMFIYQHL</sequence>
<keyword evidence="1" id="KW-1133">Transmembrane helix</keyword>